<evidence type="ECO:0000313" key="1">
    <source>
        <dbReference type="EMBL" id="ADI16858.1"/>
    </source>
</evidence>
<dbReference type="AlphaFoldDB" id="E0XR17"/>
<accession>E0XR17</accession>
<reference evidence="1" key="1">
    <citation type="journal article" date="2011" name="Environ. Microbiol.">
        <title>Time-series analyses of Monterey Bay coastal microbial picoplankton using a 'genome proxy' microarray.</title>
        <authorList>
            <person name="Rich V.I."/>
            <person name="Pham V.D."/>
            <person name="Eppley J."/>
            <person name="Shi Y."/>
            <person name="DeLong E.F."/>
        </authorList>
    </citation>
    <scope>NUCLEOTIDE SEQUENCE</scope>
</reference>
<sequence>MRSVVPLAGCKRDILDWSPGWCRENAGSAVSGLGRFGFGRCGCLDLGGTGLNKADNMLDDVAIRQPVIGETRHVDLMRSLAATCQADIGLARLARTIHHTADDRHRHRYIDMFETFLDHLNRRNHVELLARAGRARNHCHAAAAQAQRLQYFIGNAHLFCRIGRQRDSHRIANAGPEQAAEADGGFHRACPHAAGLGNPDVEGAVDGISKLLVCGDGKEDIRGLHRNLEFMKIIVLENSRMFERRFHQRLGTGLGIFLQKVAFQRTGVHPDTHRAPVIARRLDHLAHSFLVANVAGVDPQACRSRSRRLNGSAVMEMDVGNNRDRALGADLLQRAGAVLIRTGDADNVGTRLGRSSDLRHRAADIRRQRVGHGLHRNRSITSNRHRTNHDLPAFASFNCSVSSVSVGHGPPLSICAVRLRAMSPAGRHHAGTARPAMSGLL</sequence>
<proteinExistence type="predicted"/>
<organism evidence="1">
    <name type="scientific">uncultured alpha proteobacterium HF0010_13E22</name>
    <dbReference type="NCBI Taxonomy" id="710801"/>
    <lineage>
        <taxon>Bacteria</taxon>
        <taxon>Pseudomonadati</taxon>
        <taxon>Pseudomonadota</taxon>
        <taxon>Alphaproteobacteria</taxon>
        <taxon>environmental samples</taxon>
    </lineage>
</organism>
<dbReference type="EMBL" id="GU474848">
    <property type="protein sequence ID" value="ADI16858.1"/>
    <property type="molecule type" value="Genomic_DNA"/>
</dbReference>
<protein>
    <submittedName>
        <fullName evidence="1">Uncharacterized protein</fullName>
    </submittedName>
</protein>
<name>E0XR17_9PROT</name>